<dbReference type="InterPro" id="IPR051813">
    <property type="entry name" value="HepT_RNase_toxin"/>
</dbReference>
<dbReference type="PANTHER" id="PTHR34139">
    <property type="entry name" value="UPF0331 PROTEIN MJ0127"/>
    <property type="match status" value="1"/>
</dbReference>
<comment type="similarity">
    <text evidence="6">Belongs to the HepT RNase toxin family.</text>
</comment>
<evidence type="ECO:0000256" key="6">
    <source>
        <dbReference type="ARBA" id="ARBA00024207"/>
    </source>
</evidence>
<protein>
    <recommendedName>
        <fullName evidence="9">Antitoxin</fullName>
    </recommendedName>
</protein>
<dbReference type="Gene3D" id="1.20.120.580">
    <property type="entry name" value="bsu32300-like"/>
    <property type="match status" value="1"/>
</dbReference>
<accession>A0A2D3W9H3</accession>
<evidence type="ECO:0000256" key="5">
    <source>
        <dbReference type="ARBA" id="ARBA00022801"/>
    </source>
</evidence>
<dbReference type="GO" id="GO:0000166">
    <property type="term" value="F:nucleotide binding"/>
    <property type="evidence" value="ECO:0007669"/>
    <property type="project" value="UniProtKB-KW"/>
</dbReference>
<organism evidence="7 8">
    <name type="scientific">Sulfuricurvum kujiense</name>
    <dbReference type="NCBI Taxonomy" id="148813"/>
    <lineage>
        <taxon>Bacteria</taxon>
        <taxon>Pseudomonadati</taxon>
        <taxon>Campylobacterota</taxon>
        <taxon>Epsilonproteobacteria</taxon>
        <taxon>Campylobacterales</taxon>
        <taxon>Sulfurimonadaceae</taxon>
        <taxon>Sulfuricurvum</taxon>
    </lineage>
</organism>
<dbReference type="GO" id="GO:0004540">
    <property type="term" value="F:RNA nuclease activity"/>
    <property type="evidence" value="ECO:0007669"/>
    <property type="project" value="InterPro"/>
</dbReference>
<keyword evidence="4" id="KW-0547">Nucleotide-binding</keyword>
<dbReference type="GO" id="GO:0016787">
    <property type="term" value="F:hydrolase activity"/>
    <property type="evidence" value="ECO:0007669"/>
    <property type="project" value="UniProtKB-KW"/>
</dbReference>
<keyword evidence="1" id="KW-0597">Phosphoprotein</keyword>
<sequence>MDKKNAQELLEFVAESIEIIKKRMVPIKSIDDFLDTEEGQEKLDSILMRIQSIGEATKNLNKRYNVLLENYKDAAYWSQIIKTREVISHHYIDINAEIVFDIATHKLDDLYSVVNTILEKEFSGN</sequence>
<dbReference type="RefSeq" id="WP_299805408.1">
    <property type="nucleotide sequence ID" value="NZ_DLUI01000120.1"/>
</dbReference>
<dbReference type="Pfam" id="PF01934">
    <property type="entry name" value="HepT-like"/>
    <property type="match status" value="1"/>
</dbReference>
<keyword evidence="5" id="KW-0378">Hydrolase</keyword>
<dbReference type="InterPro" id="IPR008201">
    <property type="entry name" value="HepT-like"/>
</dbReference>
<reference evidence="7 8" key="1">
    <citation type="journal article" date="2017" name="Front. Microbiol.">
        <title>Comparative Genomic Analysis of the Class Epsilonproteobacteria and Proposed Reclassification to Epsilonbacteraeota (phyl. nov.).</title>
        <authorList>
            <person name="Waite D.W."/>
            <person name="Vanwonterghem I."/>
            <person name="Rinke C."/>
            <person name="Parks D.H."/>
            <person name="Zhang Y."/>
            <person name="Takai K."/>
            <person name="Sievert S.M."/>
            <person name="Simon J."/>
            <person name="Campbell B.J."/>
            <person name="Hanson T.E."/>
            <person name="Woyke T."/>
            <person name="Klotz M.G."/>
            <person name="Hugenholtz P."/>
        </authorList>
    </citation>
    <scope>NUCLEOTIDE SEQUENCE [LARGE SCALE GENOMIC DNA]</scope>
    <source>
        <strain evidence="7">UBA12443</strain>
    </source>
</reference>
<keyword evidence="3" id="KW-0540">Nuclease</keyword>
<evidence type="ECO:0000256" key="1">
    <source>
        <dbReference type="ARBA" id="ARBA00022553"/>
    </source>
</evidence>
<dbReference type="PANTHER" id="PTHR34139:SF1">
    <property type="entry name" value="RNASE MJ1380-RELATED"/>
    <property type="match status" value="1"/>
</dbReference>
<dbReference type="AlphaFoldDB" id="A0A2D3W9H3"/>
<gene>
    <name evidence="7" type="ORF">CFH83_08430</name>
</gene>
<evidence type="ECO:0008006" key="9">
    <source>
        <dbReference type="Google" id="ProtNLM"/>
    </source>
</evidence>
<comment type="caution">
    <text evidence="7">The sequence shown here is derived from an EMBL/GenBank/DDBJ whole genome shotgun (WGS) entry which is preliminary data.</text>
</comment>
<name>A0A2D3W9H3_9BACT</name>
<dbReference type="Proteomes" id="UP000228859">
    <property type="component" value="Unassembled WGS sequence"/>
</dbReference>
<proteinExistence type="inferred from homology"/>
<keyword evidence="2" id="KW-1277">Toxin-antitoxin system</keyword>
<dbReference type="EMBL" id="DLUI01000120">
    <property type="protein sequence ID" value="DAB37972.1"/>
    <property type="molecule type" value="Genomic_DNA"/>
</dbReference>
<evidence type="ECO:0000313" key="8">
    <source>
        <dbReference type="Proteomes" id="UP000228859"/>
    </source>
</evidence>
<evidence type="ECO:0000256" key="2">
    <source>
        <dbReference type="ARBA" id="ARBA00022649"/>
    </source>
</evidence>
<evidence type="ECO:0000256" key="3">
    <source>
        <dbReference type="ARBA" id="ARBA00022722"/>
    </source>
</evidence>
<dbReference type="InterPro" id="IPR037038">
    <property type="entry name" value="HepT-like_sf"/>
</dbReference>
<evidence type="ECO:0000313" key="7">
    <source>
        <dbReference type="EMBL" id="DAB37972.1"/>
    </source>
</evidence>
<evidence type="ECO:0000256" key="4">
    <source>
        <dbReference type="ARBA" id="ARBA00022741"/>
    </source>
</evidence>
<dbReference type="GO" id="GO:0110001">
    <property type="term" value="C:toxin-antitoxin complex"/>
    <property type="evidence" value="ECO:0007669"/>
    <property type="project" value="InterPro"/>
</dbReference>